<dbReference type="GO" id="GO:0005634">
    <property type="term" value="C:nucleus"/>
    <property type="evidence" value="ECO:0007669"/>
    <property type="project" value="TreeGrafter"/>
</dbReference>
<proteinExistence type="predicted"/>
<dbReference type="STRING" id="3827.A0A3Q7XV26"/>
<dbReference type="PANTHER" id="PTHR12746">
    <property type="entry name" value="NONSENSE-MEDIATED MRNA DECAY PROTEIN 3"/>
    <property type="match status" value="1"/>
</dbReference>
<feature type="domain" description="60S ribosomal export protein NMD3 OB-fold" evidence="1">
    <location>
        <begin position="155"/>
        <end position="224"/>
    </location>
</feature>
<dbReference type="OrthoDB" id="1692541at2759"/>
<dbReference type="PANTHER" id="PTHR12746:SF2">
    <property type="entry name" value="60S RIBOSOMAL EXPORT PROTEIN NMD3"/>
    <property type="match status" value="1"/>
</dbReference>
<dbReference type="Proteomes" id="UP000087171">
    <property type="component" value="Chromosome Ca2"/>
</dbReference>
<dbReference type="GO" id="GO:0043023">
    <property type="term" value="F:ribosomal large subunit binding"/>
    <property type="evidence" value="ECO:0007669"/>
    <property type="project" value="InterPro"/>
</dbReference>
<evidence type="ECO:0000313" key="4">
    <source>
        <dbReference type="RefSeq" id="XP_027187826.1"/>
    </source>
</evidence>
<dbReference type="InterPro" id="IPR048898">
    <property type="entry name" value="OB_NMD3"/>
</dbReference>
<dbReference type="KEGG" id="cam:101488832"/>
<dbReference type="Pfam" id="PF21192">
    <property type="entry name" value="OB_NMD3"/>
    <property type="match status" value="1"/>
</dbReference>
<organism evidence="3 4">
    <name type="scientific">Cicer arietinum</name>
    <name type="common">Chickpea</name>
    <name type="synonym">Garbanzo</name>
    <dbReference type="NCBI Taxonomy" id="3827"/>
    <lineage>
        <taxon>Eukaryota</taxon>
        <taxon>Viridiplantae</taxon>
        <taxon>Streptophyta</taxon>
        <taxon>Embryophyta</taxon>
        <taxon>Tracheophyta</taxon>
        <taxon>Spermatophyta</taxon>
        <taxon>Magnoliopsida</taxon>
        <taxon>eudicotyledons</taxon>
        <taxon>Gunneridae</taxon>
        <taxon>Pentapetalae</taxon>
        <taxon>rosids</taxon>
        <taxon>fabids</taxon>
        <taxon>Fabales</taxon>
        <taxon>Fabaceae</taxon>
        <taxon>Papilionoideae</taxon>
        <taxon>50 kb inversion clade</taxon>
        <taxon>NPAAA clade</taxon>
        <taxon>Hologalegina</taxon>
        <taxon>IRL clade</taxon>
        <taxon>Cicereae</taxon>
        <taxon>Cicer</taxon>
    </lineage>
</organism>
<gene>
    <name evidence="4" type="primary">LOC101488832</name>
</gene>
<dbReference type="Pfam" id="PF21193">
    <property type="entry name" value="NMD_SH3"/>
    <property type="match status" value="1"/>
</dbReference>
<dbReference type="PaxDb" id="3827-XP_004491357.1"/>
<dbReference type="GO" id="GO:0000055">
    <property type="term" value="P:ribosomal large subunit export from nucleus"/>
    <property type="evidence" value="ECO:0007669"/>
    <property type="project" value="TreeGrafter"/>
</dbReference>
<reference evidence="3" key="1">
    <citation type="journal article" date="2013" name="Nat. Biotechnol.">
        <title>Draft genome sequence of chickpea (Cicer arietinum) provides a resource for trait improvement.</title>
        <authorList>
            <person name="Varshney R.K."/>
            <person name="Song C."/>
            <person name="Saxena R.K."/>
            <person name="Azam S."/>
            <person name="Yu S."/>
            <person name="Sharpe A.G."/>
            <person name="Cannon S."/>
            <person name="Baek J."/>
            <person name="Rosen B.D."/>
            <person name="Tar'an B."/>
            <person name="Millan T."/>
            <person name="Zhang X."/>
            <person name="Ramsay L.D."/>
            <person name="Iwata A."/>
            <person name="Wang Y."/>
            <person name="Nelson W."/>
            <person name="Farmer A.D."/>
            <person name="Gaur P.M."/>
            <person name="Soderlund C."/>
            <person name="Penmetsa R.V."/>
            <person name="Xu C."/>
            <person name="Bharti A.K."/>
            <person name="He W."/>
            <person name="Winter P."/>
            <person name="Zhao S."/>
            <person name="Hane J.K."/>
            <person name="Carrasquilla-Garcia N."/>
            <person name="Condie J.A."/>
            <person name="Upadhyaya H.D."/>
            <person name="Luo M.C."/>
            <person name="Thudi M."/>
            <person name="Gowda C.L."/>
            <person name="Singh N.P."/>
            <person name="Lichtenzveig J."/>
            <person name="Gali K.K."/>
            <person name="Rubio J."/>
            <person name="Nadarajan N."/>
            <person name="Dolezel J."/>
            <person name="Bansal K.C."/>
            <person name="Xu X."/>
            <person name="Edwards D."/>
            <person name="Zhang G."/>
            <person name="Kahl G."/>
            <person name="Gil J."/>
            <person name="Singh K.B."/>
            <person name="Datta S.K."/>
            <person name="Jackson S.A."/>
            <person name="Wang J."/>
            <person name="Cook D.R."/>
        </authorList>
    </citation>
    <scope>NUCLEOTIDE SEQUENCE [LARGE SCALE GENOMIC DNA]</scope>
    <source>
        <strain evidence="3">cv. CDC Frontier</strain>
    </source>
</reference>
<reference evidence="4" key="2">
    <citation type="submission" date="2025-08" db="UniProtKB">
        <authorList>
            <consortium name="RefSeq"/>
        </authorList>
    </citation>
    <scope>IDENTIFICATION</scope>
    <source>
        <tissue evidence="4">Etiolated seedlings</tissue>
    </source>
</reference>
<dbReference type="GO" id="GO:0005737">
    <property type="term" value="C:cytoplasm"/>
    <property type="evidence" value="ECO:0007669"/>
    <property type="project" value="TreeGrafter"/>
</dbReference>
<keyword evidence="3" id="KW-1185">Reference proteome</keyword>
<dbReference type="GeneID" id="101488832"/>
<name>A0A3Q7XV26_CICAR</name>
<evidence type="ECO:0000313" key="3">
    <source>
        <dbReference type="Proteomes" id="UP000087171"/>
    </source>
</evidence>
<evidence type="ECO:0000259" key="2">
    <source>
        <dbReference type="Pfam" id="PF21193"/>
    </source>
</evidence>
<protein>
    <submittedName>
        <fullName evidence="4">60S ribosomal export protein NMD3-like isoform X1</fullName>
    </submittedName>
</protein>
<dbReference type="AlphaFoldDB" id="A0A3Q7XV26"/>
<sequence>MEANGIVHVLQQHVSYLRTFFDMEQITLKYYSSALHLVMKIEPFDQGFSFFFPRYAYARRFVDFIKRLLPFESWCNCYDSKTILSVEIAPICRDDLIYLPPNVASTLENIGPIVICTKVKRSITLLDPFTLKHRLLRDCEYWREPFSYLFTSEQLVKYVVINVDEVHSSEMVTIDGTEYGSSNVEIARVEDFGKNDTRFKIKTHLGNLLKAGDYALGYDLFGINDLPPVILIKKTSYQDEMDSEYQLFLRDLQQQNPILR</sequence>
<dbReference type="RefSeq" id="XP_027187826.1">
    <property type="nucleotide sequence ID" value="XM_027332025.1"/>
</dbReference>
<dbReference type="InterPro" id="IPR048899">
    <property type="entry name" value="NMD_SH3"/>
</dbReference>
<evidence type="ECO:0000259" key="1">
    <source>
        <dbReference type="Pfam" id="PF21192"/>
    </source>
</evidence>
<accession>A0A3Q7XV26</accession>
<dbReference type="InterPro" id="IPR039768">
    <property type="entry name" value="Nmd3"/>
</dbReference>
<feature type="domain" description="60S ribosomal export protein NMD3 SH3" evidence="2">
    <location>
        <begin position="91"/>
        <end position="133"/>
    </location>
</feature>